<evidence type="ECO:0000256" key="2">
    <source>
        <dbReference type="ARBA" id="ARBA00023043"/>
    </source>
</evidence>
<evidence type="ECO:0000313" key="6">
    <source>
        <dbReference type="Proteomes" id="UP000186817"/>
    </source>
</evidence>
<feature type="repeat" description="ANK" evidence="3">
    <location>
        <begin position="218"/>
        <end position="250"/>
    </location>
</feature>
<evidence type="ECO:0000256" key="4">
    <source>
        <dbReference type="SAM" id="MobiDB-lite"/>
    </source>
</evidence>
<dbReference type="OrthoDB" id="3789175at2759"/>
<keyword evidence="2 3" id="KW-0040">ANK repeat</keyword>
<evidence type="ECO:0000313" key="5">
    <source>
        <dbReference type="EMBL" id="OLP81318.1"/>
    </source>
</evidence>
<dbReference type="AlphaFoldDB" id="A0A1Q9CEG3"/>
<organism evidence="5 6">
    <name type="scientific">Symbiodinium microadriaticum</name>
    <name type="common">Dinoflagellate</name>
    <name type="synonym">Zooxanthella microadriatica</name>
    <dbReference type="NCBI Taxonomy" id="2951"/>
    <lineage>
        <taxon>Eukaryota</taxon>
        <taxon>Sar</taxon>
        <taxon>Alveolata</taxon>
        <taxon>Dinophyceae</taxon>
        <taxon>Suessiales</taxon>
        <taxon>Symbiodiniaceae</taxon>
        <taxon>Symbiodinium</taxon>
    </lineage>
</organism>
<accession>A0A1Q9CEG3</accession>
<keyword evidence="6" id="KW-1185">Reference proteome</keyword>
<feature type="repeat" description="ANK" evidence="3">
    <location>
        <begin position="152"/>
        <end position="184"/>
    </location>
</feature>
<reference evidence="5 6" key="1">
    <citation type="submission" date="2016-02" db="EMBL/GenBank/DDBJ databases">
        <title>Genome analysis of coral dinoflagellate symbionts highlights evolutionary adaptations to a symbiotic lifestyle.</title>
        <authorList>
            <person name="Aranda M."/>
            <person name="Li Y."/>
            <person name="Liew Y.J."/>
            <person name="Baumgarten S."/>
            <person name="Simakov O."/>
            <person name="Wilson M."/>
            <person name="Piel J."/>
            <person name="Ashoor H."/>
            <person name="Bougouffa S."/>
            <person name="Bajic V.B."/>
            <person name="Ryu T."/>
            <person name="Ravasi T."/>
            <person name="Bayer T."/>
            <person name="Micklem G."/>
            <person name="Kim H."/>
            <person name="Bhak J."/>
            <person name="Lajeunesse T.C."/>
            <person name="Voolstra C.R."/>
        </authorList>
    </citation>
    <scope>NUCLEOTIDE SEQUENCE [LARGE SCALE GENOMIC DNA]</scope>
    <source>
        <strain evidence="5 6">CCMP2467</strain>
    </source>
</reference>
<dbReference type="SUPFAM" id="SSF48403">
    <property type="entry name" value="Ankyrin repeat"/>
    <property type="match status" value="1"/>
</dbReference>
<gene>
    <name evidence="5" type="primary">ANK2</name>
    <name evidence="5" type="ORF">AK812_SmicGene38170</name>
</gene>
<dbReference type="PROSITE" id="PS50297">
    <property type="entry name" value="ANK_REP_REGION"/>
    <property type="match status" value="2"/>
</dbReference>
<feature type="region of interest" description="Disordered" evidence="4">
    <location>
        <begin position="395"/>
        <end position="417"/>
    </location>
</feature>
<feature type="compositionally biased region" description="Acidic residues" evidence="4">
    <location>
        <begin position="630"/>
        <end position="639"/>
    </location>
</feature>
<dbReference type="Pfam" id="PF00023">
    <property type="entry name" value="Ank"/>
    <property type="match status" value="1"/>
</dbReference>
<name>A0A1Q9CEG3_SYMMI</name>
<feature type="compositionally biased region" description="Basic and acidic residues" evidence="4">
    <location>
        <begin position="555"/>
        <end position="578"/>
    </location>
</feature>
<dbReference type="PROSITE" id="PS50088">
    <property type="entry name" value="ANK_REPEAT"/>
    <property type="match status" value="2"/>
</dbReference>
<dbReference type="Gene3D" id="1.25.40.20">
    <property type="entry name" value="Ankyrin repeat-containing domain"/>
    <property type="match status" value="2"/>
</dbReference>
<feature type="non-terminal residue" evidence="5">
    <location>
        <position position="666"/>
    </location>
</feature>
<proteinExistence type="predicted"/>
<dbReference type="InterPro" id="IPR036770">
    <property type="entry name" value="Ankyrin_rpt-contain_sf"/>
</dbReference>
<dbReference type="PANTHER" id="PTHR24161">
    <property type="entry name" value="ANK_REP_REGION DOMAIN-CONTAINING PROTEIN-RELATED"/>
    <property type="match status" value="1"/>
</dbReference>
<dbReference type="InterPro" id="IPR002110">
    <property type="entry name" value="Ankyrin_rpt"/>
</dbReference>
<dbReference type="Pfam" id="PF12796">
    <property type="entry name" value="Ank_2"/>
    <property type="match status" value="1"/>
</dbReference>
<keyword evidence="1" id="KW-0677">Repeat</keyword>
<feature type="compositionally biased region" description="Basic residues" evidence="4">
    <location>
        <begin position="579"/>
        <end position="598"/>
    </location>
</feature>
<sequence length="666" mass="73258">MTAWLLQLSEAELIKVLRCLEAESLLEATSLCRDVSAAVKPAEHWLWHQLFEKERQSDDWAGVDSDVQEPESGALRKAEELLSTGPGPELPVKLLFRLRRYLAQRRMPSLPDALRCAADHGHQVVLELLLHLRANPNVPADSGAHGVGFTQVGAYPLHLAAKRGRLEVMEVLLKAGACIDAADQNGRTGLMVAAASGQHSAILWLLCHRAAADSSTHYGYTALHYAALVPRPEVVHALLEGRASSNVVDREGRSALHAALSTLPRARTEGAAVSTSCDPSGIGDEYCYENDISHGYRRNEQEEAQVQAVQTAVTALMRHGADAELRDGSGRSAIDVVQEQQVLAAKLREMGVTCRACLEGPWYHKPHAAVGEKCYKHMISTGSVSSPLSVAALRKKGDAAPARTPDREADEEGNNKIRAAPRPLSEKVRFETREGNVLLYDPSPLDKWIGTSCRWDSRRQLHVETNTGDVLSAEDSEDYQRYVQRHNQRRQTGNQAEELIKLVATHNPAVEAELRFYIANFPGEVRRLLAEGKQVYKPLVDKRRHGGTPSAQTAEPRHQRGDDKTTKKENEKQKQKKGEKAKKHKKHEKDKKHKKAKKSRQDTPSGGEATAEQQQPDDDAAEPPAHEEVDWGSEGDDTDTQPAVKAKAVVGENGSDDSPPVMSLDA</sequence>
<dbReference type="PANTHER" id="PTHR24161:SF116">
    <property type="entry name" value="ANKYRIN REPEAT DOMAIN-CONTAINING PROTEIN 50"/>
    <property type="match status" value="1"/>
</dbReference>
<evidence type="ECO:0000256" key="3">
    <source>
        <dbReference type="PROSITE-ProRule" id="PRU00023"/>
    </source>
</evidence>
<protein>
    <submittedName>
        <fullName evidence="5">Ankyrin-2</fullName>
    </submittedName>
</protein>
<dbReference type="EMBL" id="LSRX01001292">
    <property type="protein sequence ID" value="OLP81318.1"/>
    <property type="molecule type" value="Genomic_DNA"/>
</dbReference>
<dbReference type="Proteomes" id="UP000186817">
    <property type="component" value="Unassembled WGS sequence"/>
</dbReference>
<feature type="region of interest" description="Disordered" evidence="4">
    <location>
        <begin position="539"/>
        <end position="666"/>
    </location>
</feature>
<dbReference type="SMART" id="SM00248">
    <property type="entry name" value="ANK"/>
    <property type="match status" value="4"/>
</dbReference>
<evidence type="ECO:0000256" key="1">
    <source>
        <dbReference type="ARBA" id="ARBA00022737"/>
    </source>
</evidence>
<comment type="caution">
    <text evidence="5">The sequence shown here is derived from an EMBL/GenBank/DDBJ whole genome shotgun (WGS) entry which is preliminary data.</text>
</comment>